<dbReference type="EMBL" id="BPVZ01000016">
    <property type="protein sequence ID" value="GKV00740.1"/>
    <property type="molecule type" value="Genomic_DNA"/>
</dbReference>
<dbReference type="GO" id="GO:0006508">
    <property type="term" value="P:proteolysis"/>
    <property type="evidence" value="ECO:0007669"/>
    <property type="project" value="UniProtKB-KW"/>
</dbReference>
<evidence type="ECO:0000313" key="6">
    <source>
        <dbReference type="EMBL" id="GKV00740.1"/>
    </source>
</evidence>
<keyword evidence="2" id="KW-0645">Protease</keyword>
<reference evidence="6 7" key="1">
    <citation type="journal article" date="2021" name="Commun. Biol.">
        <title>The genome of Shorea leprosula (Dipterocarpaceae) highlights the ecological relevance of drought in aseasonal tropical rainforests.</title>
        <authorList>
            <person name="Ng K.K.S."/>
            <person name="Kobayashi M.J."/>
            <person name="Fawcett J.A."/>
            <person name="Hatakeyama M."/>
            <person name="Paape T."/>
            <person name="Ng C.H."/>
            <person name="Ang C.C."/>
            <person name="Tnah L.H."/>
            <person name="Lee C.T."/>
            <person name="Nishiyama T."/>
            <person name="Sese J."/>
            <person name="O'Brien M.J."/>
            <person name="Copetti D."/>
            <person name="Mohd Noor M.I."/>
            <person name="Ong R.C."/>
            <person name="Putra M."/>
            <person name="Sireger I.Z."/>
            <person name="Indrioko S."/>
            <person name="Kosugi Y."/>
            <person name="Izuno A."/>
            <person name="Isagi Y."/>
            <person name="Lee S.L."/>
            <person name="Shimizu K.K."/>
        </authorList>
    </citation>
    <scope>NUCLEOTIDE SEQUENCE [LARGE SCALE GENOMIC DNA]</scope>
    <source>
        <strain evidence="6">214</strain>
    </source>
</reference>
<comment type="caution">
    <text evidence="6">The sequence shown here is derived from an EMBL/GenBank/DDBJ whole genome shotgun (WGS) entry which is preliminary data.</text>
</comment>
<dbReference type="GO" id="GO:0016579">
    <property type="term" value="P:protein deubiquitination"/>
    <property type="evidence" value="ECO:0007669"/>
    <property type="project" value="TreeGrafter"/>
</dbReference>
<evidence type="ECO:0000256" key="4">
    <source>
        <dbReference type="SAM" id="MobiDB-lite"/>
    </source>
</evidence>
<gene>
    <name evidence="6" type="ORF">SLEP1_g13380</name>
</gene>
<sequence length="223" mass="24778">MGEEEASTSSSSSSRQEDANEGIETNVVLNVYDLTPLNNYTYWFGFGIFHSGIEVHGKEYGFGAHDFPVSGVFEVEPRSCPGFIFRCSIPLGHIKMAPSAFRMFVEGAASEYHGDTYHLISKNCNHFTDEISHRLTGKHIPGWVNRLARLGSLCSCLLPESLQVTAVKQLPEYHERAENGSEPLSGATPRKSIEIYDAYPEKQLLSPLSEAMDVTFVKETPQL</sequence>
<dbReference type="PANTHER" id="PTHR12378">
    <property type="entry name" value="DESUMOYLATING ISOPEPTIDASE"/>
    <property type="match status" value="1"/>
</dbReference>
<accession>A0AAV5IQB9</accession>
<comment type="similarity">
    <text evidence="1">Belongs to the DeSI family.</text>
</comment>
<dbReference type="PROSITE" id="PS51858">
    <property type="entry name" value="PPPDE"/>
    <property type="match status" value="1"/>
</dbReference>
<organism evidence="6 7">
    <name type="scientific">Rubroshorea leprosula</name>
    <dbReference type="NCBI Taxonomy" id="152421"/>
    <lineage>
        <taxon>Eukaryota</taxon>
        <taxon>Viridiplantae</taxon>
        <taxon>Streptophyta</taxon>
        <taxon>Embryophyta</taxon>
        <taxon>Tracheophyta</taxon>
        <taxon>Spermatophyta</taxon>
        <taxon>Magnoliopsida</taxon>
        <taxon>eudicotyledons</taxon>
        <taxon>Gunneridae</taxon>
        <taxon>Pentapetalae</taxon>
        <taxon>rosids</taxon>
        <taxon>malvids</taxon>
        <taxon>Malvales</taxon>
        <taxon>Dipterocarpaceae</taxon>
        <taxon>Rubroshorea</taxon>
    </lineage>
</organism>
<dbReference type="Pfam" id="PF05903">
    <property type="entry name" value="Peptidase_C97"/>
    <property type="match status" value="1"/>
</dbReference>
<dbReference type="SMART" id="SM01179">
    <property type="entry name" value="DUF862"/>
    <property type="match status" value="1"/>
</dbReference>
<evidence type="ECO:0000256" key="3">
    <source>
        <dbReference type="ARBA" id="ARBA00022801"/>
    </source>
</evidence>
<dbReference type="InterPro" id="IPR042266">
    <property type="entry name" value="PPPDE_sf"/>
</dbReference>
<name>A0AAV5IQB9_9ROSI</name>
<feature type="region of interest" description="Disordered" evidence="4">
    <location>
        <begin position="1"/>
        <end position="20"/>
    </location>
</feature>
<evidence type="ECO:0000256" key="2">
    <source>
        <dbReference type="ARBA" id="ARBA00022670"/>
    </source>
</evidence>
<evidence type="ECO:0000259" key="5">
    <source>
        <dbReference type="PROSITE" id="PS51858"/>
    </source>
</evidence>
<keyword evidence="3" id="KW-0378">Hydrolase</keyword>
<protein>
    <recommendedName>
        <fullName evidence="5">PPPDE domain-containing protein</fullName>
    </recommendedName>
</protein>
<dbReference type="Gene3D" id="3.90.1720.30">
    <property type="entry name" value="PPPDE domains"/>
    <property type="match status" value="1"/>
</dbReference>
<dbReference type="GO" id="GO:0101005">
    <property type="term" value="F:deubiquitinase activity"/>
    <property type="evidence" value="ECO:0007669"/>
    <property type="project" value="TreeGrafter"/>
</dbReference>
<dbReference type="Proteomes" id="UP001054252">
    <property type="component" value="Unassembled WGS sequence"/>
</dbReference>
<evidence type="ECO:0000313" key="7">
    <source>
        <dbReference type="Proteomes" id="UP001054252"/>
    </source>
</evidence>
<feature type="domain" description="PPPDE" evidence="5">
    <location>
        <begin position="25"/>
        <end position="162"/>
    </location>
</feature>
<dbReference type="InterPro" id="IPR008580">
    <property type="entry name" value="PPPDE_dom"/>
</dbReference>
<proteinExistence type="inferred from homology"/>
<evidence type="ECO:0000256" key="1">
    <source>
        <dbReference type="ARBA" id="ARBA00008140"/>
    </source>
</evidence>
<keyword evidence="7" id="KW-1185">Reference proteome</keyword>
<dbReference type="AlphaFoldDB" id="A0AAV5IQB9"/>
<dbReference type="PANTHER" id="PTHR12378:SF80">
    <property type="entry name" value="IP06716P-RELATED"/>
    <property type="match status" value="1"/>
</dbReference>